<accession>A0A1H6IDL6</accession>
<dbReference type="Pfam" id="PF07724">
    <property type="entry name" value="AAA_2"/>
    <property type="match status" value="1"/>
</dbReference>
<sequence length="608" mass="66202">MTAPDARPAWIREIDLATRMHPQLILTGNLRDMYLLDDPTGRRWPMSMTDALWFVLRQQGFAAMLTYTHSAGLGVVADKTGSFSPDASRILGAVRNLELGTRLSWDMLRQVLEAITAVQPGVDPGAPIALMFPDAGRLFDDPLTEEQRTFLATANQLAYDAVRFGGSYPVIVWLIDQPGDLPAWFSSGNHAIRTTVVPTPDLAARLQMCDVMLRRVPGFPVDGGDALIETFAELTHGLHCRAIRDICALAAASEVPATAIADAVRAYRIGVPDNPWVKPELRERIAQADVELAERVLGQPQAVMRTLDILKRAAIGLGGAHMRGQSSRPRGVLFFAGPTGVGKTELAKAIAEIVFGDEKAYLRFDMSEFAAEQNEARLIGAPPGYVGFDAGGELTNGVRARPFQVILFDEIEKAHPRILDKFLQILDDGRLTDGRGATVHFTESIIVFTTNLGIVVPGPDGRPVNNVTIADPPDVIDTKVRDYIEIHFRETLGRPELYNRLREGVVVFNFLPSDVLADIAEGSISRALDTASTRFGVPITMSDDARTTIRTAATADSNNGGRGVVSAIETMLINPLSRALFAMPDAGSVPVQIVQAKQLGQNWELELQ</sequence>
<dbReference type="InterPro" id="IPR001270">
    <property type="entry name" value="ClpA/B"/>
</dbReference>
<evidence type="ECO:0000256" key="1">
    <source>
        <dbReference type="ARBA" id="ARBA00022741"/>
    </source>
</evidence>
<evidence type="ECO:0000313" key="4">
    <source>
        <dbReference type="EMBL" id="SEH46810.1"/>
    </source>
</evidence>
<name>A0A1H6IDL6_MYCRU</name>
<keyword evidence="5" id="KW-1185">Reference proteome</keyword>
<evidence type="ECO:0000256" key="2">
    <source>
        <dbReference type="ARBA" id="ARBA00022840"/>
    </source>
</evidence>
<reference evidence="5" key="1">
    <citation type="submission" date="2016-10" db="EMBL/GenBank/DDBJ databases">
        <authorList>
            <person name="Varghese N."/>
            <person name="Submissions S."/>
        </authorList>
    </citation>
    <scope>NUCLEOTIDE SEQUENCE [LARGE SCALE GENOMIC DNA]</scope>
    <source>
        <strain evidence="5">DSM 45405</strain>
    </source>
</reference>
<dbReference type="GO" id="GO:0034605">
    <property type="term" value="P:cellular response to heat"/>
    <property type="evidence" value="ECO:0007669"/>
    <property type="project" value="TreeGrafter"/>
</dbReference>
<dbReference type="InterPro" id="IPR003959">
    <property type="entry name" value="ATPase_AAA_core"/>
</dbReference>
<dbReference type="InterPro" id="IPR050130">
    <property type="entry name" value="ClpA_ClpB"/>
</dbReference>
<dbReference type="PANTHER" id="PTHR11638">
    <property type="entry name" value="ATP-DEPENDENT CLP PROTEASE"/>
    <property type="match status" value="1"/>
</dbReference>
<dbReference type="AlphaFoldDB" id="A0A1H6IDL6"/>
<dbReference type="EMBL" id="LT629971">
    <property type="protein sequence ID" value="SEH46810.1"/>
    <property type="molecule type" value="Genomic_DNA"/>
</dbReference>
<dbReference type="OrthoDB" id="9803641at2"/>
<proteinExistence type="predicted"/>
<dbReference type="InterPro" id="IPR003593">
    <property type="entry name" value="AAA+_ATPase"/>
</dbReference>
<keyword evidence="1" id="KW-0547">Nucleotide-binding</keyword>
<dbReference type="RefSeq" id="WP_083405520.1">
    <property type="nucleotide sequence ID" value="NZ_LT629971.1"/>
</dbReference>
<dbReference type="InterPro" id="IPR027417">
    <property type="entry name" value="P-loop_NTPase"/>
</dbReference>
<dbReference type="GO" id="GO:0005524">
    <property type="term" value="F:ATP binding"/>
    <property type="evidence" value="ECO:0007669"/>
    <property type="project" value="UniProtKB-KW"/>
</dbReference>
<gene>
    <name evidence="4" type="ORF">SAMN04489835_0146</name>
</gene>
<protein>
    <submittedName>
        <fullName evidence="4">AAA domain (Cdc48 subfamily)</fullName>
    </submittedName>
</protein>
<dbReference type="Gene3D" id="3.40.50.300">
    <property type="entry name" value="P-loop containing nucleotide triphosphate hydrolases"/>
    <property type="match status" value="1"/>
</dbReference>
<dbReference type="CDD" id="cd19499">
    <property type="entry name" value="RecA-like_ClpB_Hsp104-like"/>
    <property type="match status" value="1"/>
</dbReference>
<dbReference type="SUPFAM" id="SSF52540">
    <property type="entry name" value="P-loop containing nucleoside triphosphate hydrolases"/>
    <property type="match status" value="1"/>
</dbReference>
<organism evidence="4 5">
    <name type="scientific">Mycolicibacterium rutilum</name>
    <name type="common">Mycobacterium rutilum</name>
    <dbReference type="NCBI Taxonomy" id="370526"/>
    <lineage>
        <taxon>Bacteria</taxon>
        <taxon>Bacillati</taxon>
        <taxon>Actinomycetota</taxon>
        <taxon>Actinomycetes</taxon>
        <taxon>Mycobacteriales</taxon>
        <taxon>Mycobacteriaceae</taxon>
        <taxon>Mycolicibacterium</taxon>
    </lineage>
</organism>
<evidence type="ECO:0000313" key="5">
    <source>
        <dbReference type="Proteomes" id="UP000182915"/>
    </source>
</evidence>
<dbReference type="PRINTS" id="PR00300">
    <property type="entry name" value="CLPPROTEASEA"/>
</dbReference>
<dbReference type="GO" id="GO:0016887">
    <property type="term" value="F:ATP hydrolysis activity"/>
    <property type="evidence" value="ECO:0007669"/>
    <property type="project" value="InterPro"/>
</dbReference>
<dbReference type="Proteomes" id="UP000182915">
    <property type="component" value="Chromosome I"/>
</dbReference>
<dbReference type="GO" id="GO:0005737">
    <property type="term" value="C:cytoplasm"/>
    <property type="evidence" value="ECO:0007669"/>
    <property type="project" value="TreeGrafter"/>
</dbReference>
<dbReference type="PANTHER" id="PTHR11638:SF18">
    <property type="entry name" value="HEAT SHOCK PROTEIN 104"/>
    <property type="match status" value="1"/>
</dbReference>
<evidence type="ECO:0000259" key="3">
    <source>
        <dbReference type="SMART" id="SM00382"/>
    </source>
</evidence>
<feature type="domain" description="AAA+ ATPase" evidence="3">
    <location>
        <begin position="329"/>
        <end position="474"/>
    </location>
</feature>
<dbReference type="STRING" id="370526.SAMN04489835_0146"/>
<keyword evidence="2" id="KW-0067">ATP-binding</keyword>
<dbReference type="SMART" id="SM00382">
    <property type="entry name" value="AAA"/>
    <property type="match status" value="1"/>
</dbReference>